<evidence type="ECO:0000259" key="1">
    <source>
        <dbReference type="Pfam" id="PF13577"/>
    </source>
</evidence>
<evidence type="ECO:0000313" key="3">
    <source>
        <dbReference type="Proteomes" id="UP001205740"/>
    </source>
</evidence>
<reference evidence="2 3" key="1">
    <citation type="submission" date="2022-06" db="EMBL/GenBank/DDBJ databases">
        <title>Genomic Encyclopedia of Archaeal and Bacterial Type Strains, Phase II (KMG-II): from individual species to whole genera.</title>
        <authorList>
            <person name="Goeker M."/>
        </authorList>
    </citation>
    <scope>NUCLEOTIDE SEQUENCE [LARGE SCALE GENOMIC DNA]</scope>
    <source>
        <strain evidence="2 3">DSM 45037</strain>
    </source>
</reference>
<dbReference type="Pfam" id="PF13577">
    <property type="entry name" value="SnoaL_4"/>
    <property type="match status" value="1"/>
</dbReference>
<organism evidence="2 3">
    <name type="scientific">Williamsia serinedens</name>
    <dbReference type="NCBI Taxonomy" id="391736"/>
    <lineage>
        <taxon>Bacteria</taxon>
        <taxon>Bacillati</taxon>
        <taxon>Actinomycetota</taxon>
        <taxon>Actinomycetes</taxon>
        <taxon>Mycobacteriales</taxon>
        <taxon>Nocardiaceae</taxon>
        <taxon>Williamsia</taxon>
    </lineage>
</organism>
<sequence length="179" mass="19851">MPDRDATPTAADDIAAITRLKYRYLRTLDTKRWDEFAETLTPDVTGTYGASLEFENRDTLVDFMRSSLGTDVIITEHHAGHPEIDVDGDTATGRWYLQDRVIAASMNFMLFGAAFYDDTYRRTSEGWRICRTGYQRTYEATLSLADVPSFSLSTGPAILLPDAAAASTESTASVVADQE</sequence>
<evidence type="ECO:0000313" key="2">
    <source>
        <dbReference type="EMBL" id="MCP2159645.1"/>
    </source>
</evidence>
<comment type="caution">
    <text evidence="2">The sequence shown here is derived from an EMBL/GenBank/DDBJ whole genome shotgun (WGS) entry which is preliminary data.</text>
</comment>
<dbReference type="InterPro" id="IPR037401">
    <property type="entry name" value="SnoaL-like"/>
</dbReference>
<dbReference type="InterPro" id="IPR032710">
    <property type="entry name" value="NTF2-like_dom_sf"/>
</dbReference>
<feature type="domain" description="SnoaL-like" evidence="1">
    <location>
        <begin position="11"/>
        <end position="131"/>
    </location>
</feature>
<accession>A0ABT1GXG5</accession>
<dbReference type="Proteomes" id="UP001205740">
    <property type="component" value="Unassembled WGS sequence"/>
</dbReference>
<protein>
    <submittedName>
        <fullName evidence="2">SnoaL-like domain-containing protein</fullName>
    </submittedName>
</protein>
<proteinExistence type="predicted"/>
<dbReference type="Gene3D" id="3.10.450.50">
    <property type="match status" value="1"/>
</dbReference>
<dbReference type="SUPFAM" id="SSF54427">
    <property type="entry name" value="NTF2-like"/>
    <property type="match status" value="1"/>
</dbReference>
<name>A0ABT1GXG5_9NOCA</name>
<dbReference type="EMBL" id="JAMTCG010000002">
    <property type="protein sequence ID" value="MCP2159645.1"/>
    <property type="molecule type" value="Genomic_DNA"/>
</dbReference>
<gene>
    <name evidence="2" type="ORF">LX12_000824</name>
</gene>
<keyword evidence="3" id="KW-1185">Reference proteome</keyword>